<accession>A0A326TUN4</accession>
<dbReference type="OrthoDB" id="9809023at2"/>
<evidence type="ECO:0000313" key="1">
    <source>
        <dbReference type="EMBL" id="PZW19729.1"/>
    </source>
</evidence>
<dbReference type="InterPro" id="IPR036746">
    <property type="entry name" value="TT1725-like_sf"/>
</dbReference>
<comment type="caution">
    <text evidence="1">The sequence shown here is derived from an EMBL/GenBank/DDBJ whole genome shotgun (WGS) entry which is preliminary data.</text>
</comment>
<evidence type="ECO:0000313" key="2">
    <source>
        <dbReference type="Proteomes" id="UP000248806"/>
    </source>
</evidence>
<dbReference type="Proteomes" id="UP000248806">
    <property type="component" value="Unassembled WGS sequence"/>
</dbReference>
<sequence length="96" mass="11012">MVIGVCSITLFLPASQTLKDKRQIVQSVVTRIRNQFSVAIAEVAEQDRWQLAELGVSCVSNDSRHAAEILEHVRNYIEETRPDIEISNFETEIMHW</sequence>
<keyword evidence="2" id="KW-1185">Reference proteome</keyword>
<organism evidence="1 2">
    <name type="scientific">Thermosporothrix hazakensis</name>
    <dbReference type="NCBI Taxonomy" id="644383"/>
    <lineage>
        <taxon>Bacteria</taxon>
        <taxon>Bacillati</taxon>
        <taxon>Chloroflexota</taxon>
        <taxon>Ktedonobacteria</taxon>
        <taxon>Ktedonobacterales</taxon>
        <taxon>Thermosporotrichaceae</taxon>
        <taxon>Thermosporothrix</taxon>
    </lineage>
</organism>
<dbReference type="PANTHER" id="PTHR36441">
    <property type="entry name" value="HYPOTHETICAL CYTOSOLIC PROTEIN"/>
    <property type="match status" value="1"/>
</dbReference>
<name>A0A326TUN4_THEHA</name>
<dbReference type="SUPFAM" id="SSF103007">
    <property type="entry name" value="Hypothetical protein TT1725"/>
    <property type="match status" value="1"/>
</dbReference>
<dbReference type="AlphaFoldDB" id="A0A326TUN4"/>
<reference evidence="1 2" key="1">
    <citation type="submission" date="2018-06" db="EMBL/GenBank/DDBJ databases">
        <title>Genomic Encyclopedia of Archaeal and Bacterial Type Strains, Phase II (KMG-II): from individual species to whole genera.</title>
        <authorList>
            <person name="Goeker M."/>
        </authorList>
    </citation>
    <scope>NUCLEOTIDE SEQUENCE [LARGE SCALE GENOMIC DNA]</scope>
    <source>
        <strain evidence="1 2">ATCC BAA-1881</strain>
    </source>
</reference>
<dbReference type="InterPro" id="IPR007546">
    <property type="entry name" value="DUF503"/>
</dbReference>
<gene>
    <name evidence="1" type="ORF">EI42_05957</name>
</gene>
<dbReference type="EMBL" id="QKUF01000043">
    <property type="protein sequence ID" value="PZW19729.1"/>
    <property type="molecule type" value="Genomic_DNA"/>
</dbReference>
<proteinExistence type="predicted"/>
<dbReference type="RefSeq" id="WP_111326176.1">
    <property type="nucleotide sequence ID" value="NZ_BIFX01000001.1"/>
</dbReference>
<dbReference type="PANTHER" id="PTHR36441:SF1">
    <property type="entry name" value="DUF503 DOMAIN-CONTAINING PROTEIN"/>
    <property type="match status" value="1"/>
</dbReference>
<dbReference type="Pfam" id="PF04456">
    <property type="entry name" value="DUF503"/>
    <property type="match status" value="1"/>
</dbReference>
<evidence type="ECO:0008006" key="3">
    <source>
        <dbReference type="Google" id="ProtNLM"/>
    </source>
</evidence>
<dbReference type="Gene3D" id="3.30.70.1120">
    <property type="entry name" value="TT1725-like"/>
    <property type="match status" value="1"/>
</dbReference>
<protein>
    <recommendedName>
        <fullName evidence="3">DUF503 domain-containing protein</fullName>
    </recommendedName>
</protein>